<evidence type="ECO:0000313" key="7">
    <source>
        <dbReference type="Proteomes" id="UP000595140"/>
    </source>
</evidence>
<name>A0A484LI65_9ASTE</name>
<dbReference type="OrthoDB" id="435038at2759"/>
<evidence type="ECO:0000256" key="2">
    <source>
        <dbReference type="ARBA" id="ARBA00022771"/>
    </source>
</evidence>
<evidence type="ECO:0000313" key="6">
    <source>
        <dbReference type="EMBL" id="VFQ76081.1"/>
    </source>
</evidence>
<keyword evidence="3" id="KW-0862">Zinc</keyword>
<evidence type="ECO:0000256" key="3">
    <source>
        <dbReference type="ARBA" id="ARBA00022833"/>
    </source>
</evidence>
<keyword evidence="4" id="KW-1133">Transmembrane helix</keyword>
<dbReference type="EMBL" id="OOIL02001477">
    <property type="protein sequence ID" value="VFQ76081.1"/>
    <property type="molecule type" value="Genomic_DNA"/>
</dbReference>
<keyword evidence="1" id="KW-0479">Metal-binding</keyword>
<dbReference type="PANTHER" id="PTHR46158:SF1">
    <property type="entry name" value="RING_U-BOX SUPERFAMILY PROTEIN"/>
    <property type="match status" value="1"/>
</dbReference>
<evidence type="ECO:0000256" key="1">
    <source>
        <dbReference type="ARBA" id="ARBA00022723"/>
    </source>
</evidence>
<dbReference type="PANTHER" id="PTHR46158">
    <property type="entry name" value="OS02G0165000 PROTEIN"/>
    <property type="match status" value="1"/>
</dbReference>
<dbReference type="SUPFAM" id="SSF57850">
    <property type="entry name" value="RING/U-box"/>
    <property type="match status" value="1"/>
</dbReference>
<reference evidence="6 7" key="1">
    <citation type="submission" date="2018-04" db="EMBL/GenBank/DDBJ databases">
        <authorList>
            <person name="Vogel A."/>
        </authorList>
    </citation>
    <scope>NUCLEOTIDE SEQUENCE [LARGE SCALE GENOMIC DNA]</scope>
</reference>
<gene>
    <name evidence="6" type="ORF">CCAM_LOCUS17857</name>
</gene>
<feature type="domain" description="RING-CH-type" evidence="5">
    <location>
        <begin position="1"/>
        <end position="39"/>
    </location>
</feature>
<dbReference type="SMART" id="SM00744">
    <property type="entry name" value="RINGv"/>
    <property type="match status" value="1"/>
</dbReference>
<accession>A0A484LI65</accession>
<dbReference type="Gene3D" id="3.30.40.10">
    <property type="entry name" value="Zinc/RING finger domain, C3HC4 (zinc finger)"/>
    <property type="match status" value="1"/>
</dbReference>
<keyword evidence="4" id="KW-0472">Membrane</keyword>
<dbReference type="Proteomes" id="UP000595140">
    <property type="component" value="Unassembled WGS sequence"/>
</dbReference>
<dbReference type="GO" id="GO:0008270">
    <property type="term" value="F:zinc ion binding"/>
    <property type="evidence" value="ECO:0007669"/>
    <property type="project" value="UniProtKB-KW"/>
</dbReference>
<evidence type="ECO:0000256" key="4">
    <source>
        <dbReference type="SAM" id="Phobius"/>
    </source>
</evidence>
<keyword evidence="4" id="KW-0812">Transmembrane</keyword>
<proteinExistence type="predicted"/>
<protein>
    <recommendedName>
        <fullName evidence="5">RING-CH-type domain-containing protein</fullName>
    </recommendedName>
</protein>
<evidence type="ECO:0000259" key="5">
    <source>
        <dbReference type="PROSITE" id="PS51292"/>
    </source>
</evidence>
<organism evidence="6 7">
    <name type="scientific">Cuscuta campestris</name>
    <dbReference type="NCBI Taxonomy" id="132261"/>
    <lineage>
        <taxon>Eukaryota</taxon>
        <taxon>Viridiplantae</taxon>
        <taxon>Streptophyta</taxon>
        <taxon>Embryophyta</taxon>
        <taxon>Tracheophyta</taxon>
        <taxon>Spermatophyta</taxon>
        <taxon>Magnoliopsida</taxon>
        <taxon>eudicotyledons</taxon>
        <taxon>Gunneridae</taxon>
        <taxon>Pentapetalae</taxon>
        <taxon>asterids</taxon>
        <taxon>lamiids</taxon>
        <taxon>Solanales</taxon>
        <taxon>Convolvulaceae</taxon>
        <taxon>Cuscuteae</taxon>
        <taxon>Cuscuta</taxon>
        <taxon>Cuscuta subgen. Grammica</taxon>
        <taxon>Cuscuta sect. Cleistogrammica</taxon>
    </lineage>
</organism>
<dbReference type="InterPro" id="IPR011016">
    <property type="entry name" value="Znf_RING-CH"/>
</dbReference>
<dbReference type="AlphaFoldDB" id="A0A484LI65"/>
<dbReference type="Pfam" id="PF12906">
    <property type="entry name" value="RINGv"/>
    <property type="match status" value="1"/>
</dbReference>
<keyword evidence="2" id="KW-0863">Zinc-finger</keyword>
<keyword evidence="7" id="KW-1185">Reference proteome</keyword>
<dbReference type="PROSITE" id="PS51292">
    <property type="entry name" value="ZF_RING_CH"/>
    <property type="match status" value="1"/>
</dbReference>
<sequence>MECSCKGGLALAHNECTLKWFGIKGNAVCDVCKREVRNLPVTLLRLQTFASTSVVRRPMVEPRQEQHDAYLHRIWKDVPILLLISMLAYFCFLEQLLVLFFAFLTLSPKVV</sequence>
<dbReference type="InterPro" id="IPR013083">
    <property type="entry name" value="Znf_RING/FYVE/PHD"/>
</dbReference>
<feature type="transmembrane region" description="Helical" evidence="4">
    <location>
        <begin position="80"/>
        <end position="104"/>
    </location>
</feature>